<evidence type="ECO:0000256" key="4">
    <source>
        <dbReference type="ARBA" id="ARBA00022519"/>
    </source>
</evidence>
<comment type="pathway">
    <text evidence="2">Bacterial outer membrane biogenesis; LPS core biosynthesis.</text>
</comment>
<dbReference type="EC" id="2.4.99.23" evidence="10"/>
<dbReference type="PANTHER" id="PTHR30160">
    <property type="entry name" value="TETRAACYLDISACCHARIDE 4'-KINASE-RELATED"/>
    <property type="match status" value="1"/>
</dbReference>
<keyword evidence="15" id="KW-1185">Reference proteome</keyword>
<sequence>MKVLIVKTSSMGDVIHTLPALTDATKAIPGIQFDWVVEEGFAEIPAWHFAVDRVIPVAIRRWRKNIWQTLRSGEWKAYRKALTEQQYDVIIDAQGLLKSAVLATRYARGIRCGYDKTSARESFASKFYDRTYSVDKNQHAVERTRQLFAQVLGYELKGRGDFAIRSHFADEQAPASDYLVFLHSTTRFDKHWPETYWIELIAKATDAGWKIKLPWGNAEEQARAERLAKGQANVEVLPKLTLAKVTKVLAGAAGCVSVDTGLSHMAAALDRPNIILFGSTDPGLVGGYGKDQICLEAKDQSQANRDVEPVVFAGLTPAIVWKALQQQVTVG</sequence>
<organism evidence="14 15">
    <name type="scientific">Amphritea balenae</name>
    <dbReference type="NCBI Taxonomy" id="452629"/>
    <lineage>
        <taxon>Bacteria</taxon>
        <taxon>Pseudomonadati</taxon>
        <taxon>Pseudomonadota</taxon>
        <taxon>Gammaproteobacteria</taxon>
        <taxon>Oceanospirillales</taxon>
        <taxon>Oceanospirillaceae</taxon>
        <taxon>Amphritea</taxon>
    </lineage>
</organism>
<dbReference type="AlphaFoldDB" id="A0A3P1SQT8"/>
<evidence type="ECO:0000256" key="10">
    <source>
        <dbReference type="ARBA" id="ARBA00044041"/>
    </source>
</evidence>
<comment type="subcellular location">
    <subcellularLocation>
        <location evidence="1">Cell inner membrane</location>
        <topology evidence="1">Peripheral membrane protein</topology>
        <orientation evidence="1">Cytoplasmic side</orientation>
    </subcellularLocation>
</comment>
<comment type="caution">
    <text evidence="14">The sequence shown here is derived from an EMBL/GenBank/DDBJ whole genome shotgun (WGS) entry which is preliminary data.</text>
</comment>
<evidence type="ECO:0000256" key="6">
    <source>
        <dbReference type="ARBA" id="ARBA00022679"/>
    </source>
</evidence>
<dbReference type="PANTHER" id="PTHR30160:SF19">
    <property type="entry name" value="LIPOPOLYSACCHARIDE HEPTOSYLTRANSFERASE 1"/>
    <property type="match status" value="1"/>
</dbReference>
<dbReference type="InterPro" id="IPR011908">
    <property type="entry name" value="LipoPS_heptosylTferase-I"/>
</dbReference>
<keyword evidence="4" id="KW-0997">Cell inner membrane</keyword>
<dbReference type="FunFam" id="3.40.50.2000:FF:000106">
    <property type="entry name" value="Lipopolysaccharide heptosyltransferase 1"/>
    <property type="match status" value="1"/>
</dbReference>
<evidence type="ECO:0000256" key="1">
    <source>
        <dbReference type="ARBA" id="ARBA00004515"/>
    </source>
</evidence>
<dbReference type="InterPro" id="IPR002201">
    <property type="entry name" value="Glyco_trans_9"/>
</dbReference>
<dbReference type="OrthoDB" id="9767552at2"/>
<dbReference type="EMBL" id="RQXV01000006">
    <property type="protein sequence ID" value="RRC99015.1"/>
    <property type="molecule type" value="Genomic_DNA"/>
</dbReference>
<comment type="similarity">
    <text evidence="9">Belongs to the glycosyltransferase 9 family.</text>
</comment>
<evidence type="ECO:0000256" key="5">
    <source>
        <dbReference type="ARBA" id="ARBA00022676"/>
    </source>
</evidence>
<keyword evidence="6 14" id="KW-0808">Transferase</keyword>
<keyword evidence="8" id="KW-0472">Membrane</keyword>
<evidence type="ECO:0000256" key="8">
    <source>
        <dbReference type="ARBA" id="ARBA00023136"/>
    </source>
</evidence>
<keyword evidence="7" id="KW-0448">Lipopolysaccharide biosynthesis</keyword>
<evidence type="ECO:0000256" key="9">
    <source>
        <dbReference type="ARBA" id="ARBA00043995"/>
    </source>
</evidence>
<dbReference type="RefSeq" id="WP_124926514.1">
    <property type="nucleotide sequence ID" value="NZ_BMOH01000002.1"/>
</dbReference>
<dbReference type="NCBIfam" id="TIGR02193">
    <property type="entry name" value="heptsyl_trn_I"/>
    <property type="match status" value="1"/>
</dbReference>
<evidence type="ECO:0000256" key="3">
    <source>
        <dbReference type="ARBA" id="ARBA00022475"/>
    </source>
</evidence>
<reference evidence="14 15" key="1">
    <citation type="submission" date="2018-11" db="EMBL/GenBank/DDBJ databases">
        <title>The draft genome sequence of Amphritea balenae JAMM 1525T.</title>
        <authorList>
            <person name="Fang Z."/>
            <person name="Zhang Y."/>
            <person name="Han X."/>
        </authorList>
    </citation>
    <scope>NUCLEOTIDE SEQUENCE [LARGE SCALE GENOMIC DNA]</scope>
    <source>
        <strain evidence="14 15">JAMM 1525</strain>
    </source>
</reference>
<comment type="catalytic activity">
    <reaction evidence="13">
        <text>an alpha-Kdo-(2-&gt;4)-alpha-Kdo-(2-&gt;6)-lipid A + ADP-L-glycero-beta-D-manno-heptose = an L-alpha-D-Hep-(1-&gt;5)-[alpha-Kdo-(2-&gt;4)]-alpha-Kdo-(2-&gt;6)-lipid A + ADP + H(+)</text>
        <dbReference type="Rhea" id="RHEA:74067"/>
        <dbReference type="ChEBI" id="CHEBI:15378"/>
        <dbReference type="ChEBI" id="CHEBI:61506"/>
        <dbReference type="ChEBI" id="CHEBI:176431"/>
        <dbReference type="ChEBI" id="CHEBI:193068"/>
        <dbReference type="ChEBI" id="CHEBI:456216"/>
        <dbReference type="EC" id="2.4.99.23"/>
    </reaction>
</comment>
<gene>
    <name evidence="14" type="primary">rfaC</name>
    <name evidence="14" type="ORF">EHS89_12675</name>
</gene>
<name>A0A3P1SQT8_9GAMM</name>
<dbReference type="GO" id="GO:0009244">
    <property type="term" value="P:lipopolysaccharide core region biosynthetic process"/>
    <property type="evidence" value="ECO:0007669"/>
    <property type="project" value="InterPro"/>
</dbReference>
<dbReference type="GO" id="GO:0008713">
    <property type="term" value="F:ADP-heptose-lipopolysaccharide heptosyltransferase activity"/>
    <property type="evidence" value="ECO:0007669"/>
    <property type="project" value="TreeGrafter"/>
</dbReference>
<dbReference type="InterPro" id="IPR051199">
    <property type="entry name" value="LPS_LOS_Heptosyltrfase"/>
</dbReference>
<dbReference type="NCBIfam" id="NF008204">
    <property type="entry name" value="PRK10964.1"/>
    <property type="match status" value="1"/>
</dbReference>
<dbReference type="GO" id="GO:0005886">
    <property type="term" value="C:plasma membrane"/>
    <property type="evidence" value="ECO:0007669"/>
    <property type="project" value="UniProtKB-SubCell"/>
</dbReference>
<evidence type="ECO:0000256" key="12">
    <source>
        <dbReference type="ARBA" id="ARBA00044330"/>
    </source>
</evidence>
<accession>A0A3P1SQT8</accession>
<protein>
    <recommendedName>
        <fullName evidence="11">Lipopolysaccharide heptosyltransferase 1</fullName>
        <ecNumber evidence="10">2.4.99.23</ecNumber>
    </recommendedName>
    <alternativeName>
        <fullName evidence="12">ADP-heptose:lipopolysaccharide heptosyltransferase I</fullName>
    </alternativeName>
</protein>
<proteinExistence type="inferred from homology"/>
<keyword evidence="3" id="KW-1003">Cell membrane</keyword>
<keyword evidence="5" id="KW-0328">Glycosyltransferase</keyword>
<evidence type="ECO:0000256" key="13">
    <source>
        <dbReference type="ARBA" id="ARBA00049201"/>
    </source>
</evidence>
<dbReference type="CDD" id="cd03789">
    <property type="entry name" value="GT9_LPS_heptosyltransferase"/>
    <property type="match status" value="1"/>
</dbReference>
<dbReference type="GO" id="GO:0005829">
    <property type="term" value="C:cytosol"/>
    <property type="evidence" value="ECO:0007669"/>
    <property type="project" value="TreeGrafter"/>
</dbReference>
<evidence type="ECO:0000256" key="2">
    <source>
        <dbReference type="ARBA" id="ARBA00004713"/>
    </source>
</evidence>
<evidence type="ECO:0000256" key="7">
    <source>
        <dbReference type="ARBA" id="ARBA00022985"/>
    </source>
</evidence>
<dbReference type="Pfam" id="PF01075">
    <property type="entry name" value="Glyco_transf_9"/>
    <property type="match status" value="1"/>
</dbReference>
<dbReference type="Gene3D" id="3.40.50.2000">
    <property type="entry name" value="Glycogen Phosphorylase B"/>
    <property type="match status" value="2"/>
</dbReference>
<dbReference type="Proteomes" id="UP000267535">
    <property type="component" value="Unassembled WGS sequence"/>
</dbReference>
<evidence type="ECO:0000313" key="15">
    <source>
        <dbReference type="Proteomes" id="UP000267535"/>
    </source>
</evidence>
<evidence type="ECO:0000256" key="11">
    <source>
        <dbReference type="ARBA" id="ARBA00044190"/>
    </source>
</evidence>
<dbReference type="SUPFAM" id="SSF53756">
    <property type="entry name" value="UDP-Glycosyltransferase/glycogen phosphorylase"/>
    <property type="match status" value="1"/>
</dbReference>
<evidence type="ECO:0000313" key="14">
    <source>
        <dbReference type="EMBL" id="RRC99015.1"/>
    </source>
</evidence>